<dbReference type="Gene3D" id="3.80.10.10">
    <property type="entry name" value="Ribonuclease Inhibitor"/>
    <property type="match status" value="1"/>
</dbReference>
<evidence type="ECO:0008006" key="9">
    <source>
        <dbReference type="Google" id="ProtNLM"/>
    </source>
</evidence>
<evidence type="ECO:0000259" key="5">
    <source>
        <dbReference type="Pfam" id="PF23559"/>
    </source>
</evidence>
<evidence type="ECO:0000259" key="4">
    <source>
        <dbReference type="Pfam" id="PF00931"/>
    </source>
</evidence>
<organism evidence="7 8">
    <name type="scientific">Vitis rotundifolia</name>
    <name type="common">Muscadine grape</name>
    <dbReference type="NCBI Taxonomy" id="103349"/>
    <lineage>
        <taxon>Eukaryota</taxon>
        <taxon>Viridiplantae</taxon>
        <taxon>Streptophyta</taxon>
        <taxon>Embryophyta</taxon>
        <taxon>Tracheophyta</taxon>
        <taxon>Spermatophyta</taxon>
        <taxon>Magnoliopsida</taxon>
        <taxon>eudicotyledons</taxon>
        <taxon>Gunneridae</taxon>
        <taxon>Pentapetalae</taxon>
        <taxon>rosids</taxon>
        <taxon>Vitales</taxon>
        <taxon>Vitaceae</taxon>
        <taxon>Viteae</taxon>
        <taxon>Vitis</taxon>
    </lineage>
</organism>
<dbReference type="Gene3D" id="1.10.8.430">
    <property type="entry name" value="Helical domain of apoptotic protease-activating factors"/>
    <property type="match status" value="1"/>
</dbReference>
<dbReference type="Pfam" id="PF23598">
    <property type="entry name" value="LRR_14"/>
    <property type="match status" value="1"/>
</dbReference>
<feature type="domain" description="NB-ARC" evidence="4">
    <location>
        <begin position="379"/>
        <end position="536"/>
    </location>
</feature>
<dbReference type="PANTHER" id="PTHR23155">
    <property type="entry name" value="DISEASE RESISTANCE PROTEIN RP"/>
    <property type="match status" value="1"/>
</dbReference>
<sequence length="1094" mass="125329">MKWLLSFVGGMVAYSFLKLLAEYSTRKQREEAWRMMAEGRNEEAKEMWHRNSTMKMNDTPDWDTIDWAEVDDSKDLLKIVSSRVIEKLCVVWIQEPAVFVGVEEEVQWIQRELIHARLKYSYVPEQLMDVVYDFEDVIDDLILRSAAKQRRLGHWERCLLLIRIHKKLELINSKIPALPHLPRCFEAQGACPSNYSIEEIVWSDIFLIHGLSVANTAVSPVEEKVSALLAQEAIHPYTKKKAMRVLDKLRSLNGFLKDLESVELNDGGMVWMEELSHVCLSAVIAIEDFINRTQQLTTRSSMGPSKGFLSAFGKFKSQDKLAVVMDKIYAKIQNLSIHRPTAVNLQGQSRNPKSILGSTARIPRQPTTQEPDLASFGDDVHAMIARLLADDESFRVIPIMGMQGIGKTTLANLIFNHKAVVDHFPFAVRRSDGCRLQLRKKKDLMESDLSQLGDVWSYDDEMQRLKAFLINNRSLIVLDDSHLLYDMLEVLPDTLNGSRMILTTSETRLPPNLKMKSDPHQLRLRTDEESWALFTHAFKFSIPPELLKLKDEIAKRCGGLPLLIVKLAEALSHKDATLEEWSTALQLFHHDQQQLWPSTLYKIHKDLSLYMRRCLFYFTLFPQDFDIPARRLITLWVAEDLVQPEGEHETPEDIAGRCLNLLIAQGMVQVTKKKLNGNVKMVRLPDALRQYWSSKAQQATFLGVHTNTRSDLSLGTNKIRRLVDHLDKEDISFDHIHGNHNTTSCTSLTPYYEDVLSFLSFDTRKESKPGEEVGNFLRQSISSGCFLVLLVLDLENVFRPKLPEAIGKLTRLRYLGLRSTFLEILPSSISKLQNVQTLDMKHTCINTLPTSIWKLQQLRHLHLSESCRSKLMLRHDTNFPTILQTLCGLLVDEETPVRDGLDRLLDIRKLGLTISSKQEAITLQLQAVVDWVLKLNQLRSLRLKSIDESNQPWDLELKPLVCLVNLSYIYLLGRLRNPSIMSQFPYSLIDLTLSGSGLVEDPMQSLDKLPNLRSLKLLAKSYLGKNMLCSLGGFPQLRVLKLWKLEQLEEWNVEKGALQALRDLEIRFCRSLKFLPAELLHRTLLKIEVIPAQA</sequence>
<dbReference type="InterPro" id="IPR044974">
    <property type="entry name" value="Disease_R_plants"/>
</dbReference>
<dbReference type="Pfam" id="PF23559">
    <property type="entry name" value="WHD_DRP"/>
    <property type="match status" value="1"/>
</dbReference>
<evidence type="ECO:0000256" key="3">
    <source>
        <dbReference type="SAM" id="MobiDB-lite"/>
    </source>
</evidence>
<dbReference type="InterPro" id="IPR036388">
    <property type="entry name" value="WH-like_DNA-bd_sf"/>
</dbReference>
<dbReference type="Gene3D" id="1.10.10.10">
    <property type="entry name" value="Winged helix-like DNA-binding domain superfamily/Winged helix DNA-binding domain"/>
    <property type="match status" value="1"/>
</dbReference>
<dbReference type="Pfam" id="PF00931">
    <property type="entry name" value="NB-ARC"/>
    <property type="match status" value="1"/>
</dbReference>
<accession>A0AA39A660</accession>
<dbReference type="InterPro" id="IPR058922">
    <property type="entry name" value="WHD_DRP"/>
</dbReference>
<dbReference type="PRINTS" id="PR00364">
    <property type="entry name" value="DISEASERSIST"/>
</dbReference>
<dbReference type="InterPro" id="IPR055414">
    <property type="entry name" value="LRR_R13L4/SHOC2-like"/>
</dbReference>
<reference evidence="7 8" key="1">
    <citation type="journal article" date="2023" name="BMC Biotechnol.">
        <title>Vitis rotundifolia cv Carlos genome sequencing.</title>
        <authorList>
            <person name="Huff M."/>
            <person name="Hulse-Kemp A."/>
            <person name="Scheffler B."/>
            <person name="Youngblood R."/>
            <person name="Simpson S."/>
            <person name="Babiker E."/>
            <person name="Staton M."/>
        </authorList>
    </citation>
    <scope>NUCLEOTIDE SEQUENCE [LARGE SCALE GENOMIC DNA]</scope>
    <source>
        <tissue evidence="7">Leaf</tissue>
    </source>
</reference>
<feature type="domain" description="Disease resistance protein winged helix" evidence="5">
    <location>
        <begin position="620"/>
        <end position="688"/>
    </location>
</feature>
<dbReference type="InterPro" id="IPR002182">
    <property type="entry name" value="NB-ARC"/>
</dbReference>
<dbReference type="AlphaFoldDB" id="A0AA39A660"/>
<keyword evidence="2" id="KW-0611">Plant defense</keyword>
<dbReference type="InterPro" id="IPR032675">
    <property type="entry name" value="LRR_dom_sf"/>
</dbReference>
<dbReference type="GO" id="GO:0043531">
    <property type="term" value="F:ADP binding"/>
    <property type="evidence" value="ECO:0007669"/>
    <property type="project" value="InterPro"/>
</dbReference>
<evidence type="ECO:0000259" key="6">
    <source>
        <dbReference type="Pfam" id="PF23598"/>
    </source>
</evidence>
<feature type="region of interest" description="Disordered" evidence="3">
    <location>
        <begin position="348"/>
        <end position="371"/>
    </location>
</feature>
<evidence type="ECO:0000256" key="1">
    <source>
        <dbReference type="ARBA" id="ARBA00022737"/>
    </source>
</evidence>
<dbReference type="Gene3D" id="3.40.50.300">
    <property type="entry name" value="P-loop containing nucleotide triphosphate hydrolases"/>
    <property type="match status" value="1"/>
</dbReference>
<dbReference type="GO" id="GO:0098542">
    <property type="term" value="P:defense response to other organism"/>
    <property type="evidence" value="ECO:0007669"/>
    <property type="project" value="TreeGrafter"/>
</dbReference>
<evidence type="ECO:0000256" key="2">
    <source>
        <dbReference type="ARBA" id="ARBA00022821"/>
    </source>
</evidence>
<dbReference type="InterPro" id="IPR027417">
    <property type="entry name" value="P-loop_NTPase"/>
</dbReference>
<proteinExistence type="predicted"/>
<keyword evidence="1" id="KW-0677">Repeat</keyword>
<dbReference type="Proteomes" id="UP001168098">
    <property type="component" value="Unassembled WGS sequence"/>
</dbReference>
<dbReference type="PANTHER" id="PTHR23155:SF955">
    <property type="entry name" value="AAA+ ATPASE DOMAIN-CONTAINING PROTEIN"/>
    <property type="match status" value="1"/>
</dbReference>
<evidence type="ECO:0000313" key="8">
    <source>
        <dbReference type="Proteomes" id="UP001168098"/>
    </source>
</evidence>
<feature type="domain" description="Disease resistance R13L4/SHOC-2-like LRR" evidence="6">
    <location>
        <begin position="782"/>
        <end position="1068"/>
    </location>
</feature>
<comment type="caution">
    <text evidence="7">The sequence shown here is derived from an EMBL/GenBank/DDBJ whole genome shotgun (WGS) entry which is preliminary data.</text>
</comment>
<gene>
    <name evidence="7" type="ORF">PVL29_006804</name>
</gene>
<protein>
    <recommendedName>
        <fullName evidence="9">NB-ARC domain-containing protein</fullName>
    </recommendedName>
</protein>
<dbReference type="SUPFAM" id="SSF52540">
    <property type="entry name" value="P-loop containing nucleoside triphosphate hydrolases"/>
    <property type="match status" value="1"/>
</dbReference>
<evidence type="ECO:0000313" key="7">
    <source>
        <dbReference type="EMBL" id="KAJ9701581.1"/>
    </source>
</evidence>
<name>A0AA39A660_VITRO</name>
<keyword evidence="8" id="KW-1185">Reference proteome</keyword>
<dbReference type="EMBL" id="JARBHA010000005">
    <property type="protein sequence ID" value="KAJ9701581.1"/>
    <property type="molecule type" value="Genomic_DNA"/>
</dbReference>
<dbReference type="SUPFAM" id="SSF52058">
    <property type="entry name" value="L domain-like"/>
    <property type="match status" value="1"/>
</dbReference>
<dbReference type="InterPro" id="IPR042197">
    <property type="entry name" value="Apaf_helical"/>
</dbReference>